<gene>
    <name evidence="7" type="primary">rplR</name>
    <name evidence="8" type="ORF">A3A10_00215</name>
</gene>
<protein>
    <recommendedName>
        <fullName evidence="6 7">Large ribosomal subunit protein uL18</fullName>
    </recommendedName>
</protein>
<dbReference type="GO" id="GO:0022625">
    <property type="term" value="C:cytosolic large ribosomal subunit"/>
    <property type="evidence" value="ECO:0007669"/>
    <property type="project" value="TreeGrafter"/>
</dbReference>
<evidence type="ECO:0000256" key="7">
    <source>
        <dbReference type="HAMAP-Rule" id="MF_01337"/>
    </source>
</evidence>
<dbReference type="InterPro" id="IPR057268">
    <property type="entry name" value="Ribosomal_L18"/>
</dbReference>
<dbReference type="NCBIfam" id="TIGR00060">
    <property type="entry name" value="L18_bact"/>
    <property type="match status" value="1"/>
</dbReference>
<dbReference type="GO" id="GO:0003735">
    <property type="term" value="F:structural constituent of ribosome"/>
    <property type="evidence" value="ECO:0007669"/>
    <property type="project" value="InterPro"/>
</dbReference>
<evidence type="ECO:0000256" key="2">
    <source>
        <dbReference type="ARBA" id="ARBA00022730"/>
    </source>
</evidence>
<comment type="subunit">
    <text evidence="7">Part of the 50S ribosomal subunit; part of the 5S rRNA/L5/L18/L25 subcomplex. Contacts the 5S and 23S rRNAs.</text>
</comment>
<keyword evidence="4 7" id="KW-0689">Ribosomal protein</keyword>
<dbReference type="HAMAP" id="MF_01337_B">
    <property type="entry name" value="Ribosomal_uL18_B"/>
    <property type="match status" value="1"/>
</dbReference>
<dbReference type="InterPro" id="IPR005484">
    <property type="entry name" value="Ribosomal_uL18_bac/plant/anim"/>
</dbReference>
<comment type="caution">
    <text evidence="8">The sequence shown here is derived from an EMBL/GenBank/DDBJ whole genome shotgun (WGS) entry which is preliminary data.</text>
</comment>
<evidence type="ECO:0000256" key="5">
    <source>
        <dbReference type="ARBA" id="ARBA00023274"/>
    </source>
</evidence>
<dbReference type="EMBL" id="MHRA01000002">
    <property type="protein sequence ID" value="OHA16120.1"/>
    <property type="molecule type" value="Genomic_DNA"/>
</dbReference>
<sequence length="126" mass="14436">MKREKSKRIMKERRHRRIRAKACGTAEKPRLNVFRSNRYIYLQLVDDEKGKTLVWASDIKQKTSRSAGAKKNKLAKIKSAFEVGKRLAQSAKKKKIKRVVFDRGGYAYHGRVKAAAEGSREGGLIF</sequence>
<dbReference type="FunFam" id="3.30.420.100:FF:000001">
    <property type="entry name" value="50S ribosomal protein L18"/>
    <property type="match status" value="1"/>
</dbReference>
<dbReference type="Proteomes" id="UP000178116">
    <property type="component" value="Unassembled WGS sequence"/>
</dbReference>
<dbReference type="SUPFAM" id="SSF53137">
    <property type="entry name" value="Translational machinery components"/>
    <property type="match status" value="1"/>
</dbReference>
<reference evidence="8 9" key="1">
    <citation type="journal article" date="2016" name="Nat. Commun.">
        <title>Thousands of microbial genomes shed light on interconnected biogeochemical processes in an aquifer system.</title>
        <authorList>
            <person name="Anantharaman K."/>
            <person name="Brown C.T."/>
            <person name="Hug L.A."/>
            <person name="Sharon I."/>
            <person name="Castelle C.J."/>
            <person name="Probst A.J."/>
            <person name="Thomas B.C."/>
            <person name="Singh A."/>
            <person name="Wilkins M.J."/>
            <person name="Karaoz U."/>
            <person name="Brodie E.L."/>
            <person name="Williams K.H."/>
            <person name="Hubbard S.S."/>
            <person name="Banfield J.F."/>
        </authorList>
    </citation>
    <scope>NUCLEOTIDE SEQUENCE [LARGE SCALE GENOMIC DNA]</scope>
</reference>
<proteinExistence type="inferred from homology"/>
<evidence type="ECO:0000256" key="6">
    <source>
        <dbReference type="ARBA" id="ARBA00035197"/>
    </source>
</evidence>
<evidence type="ECO:0000313" key="9">
    <source>
        <dbReference type="Proteomes" id="UP000178116"/>
    </source>
</evidence>
<evidence type="ECO:0000256" key="3">
    <source>
        <dbReference type="ARBA" id="ARBA00022884"/>
    </source>
</evidence>
<dbReference type="PANTHER" id="PTHR12899:SF3">
    <property type="entry name" value="LARGE RIBOSOMAL SUBUNIT PROTEIN UL18M"/>
    <property type="match status" value="1"/>
</dbReference>
<dbReference type="InterPro" id="IPR004389">
    <property type="entry name" value="Ribosomal_uL18_bac-type"/>
</dbReference>
<keyword evidence="2 7" id="KW-0699">rRNA-binding</keyword>
<dbReference type="PANTHER" id="PTHR12899">
    <property type="entry name" value="39S RIBOSOMAL PROTEIN L18, MITOCHONDRIAL"/>
    <property type="match status" value="1"/>
</dbReference>
<dbReference type="CDD" id="cd00432">
    <property type="entry name" value="Ribosomal_L18_L5e"/>
    <property type="match status" value="1"/>
</dbReference>
<name>A0A1G2LWX4_9BACT</name>
<keyword evidence="3 7" id="KW-0694">RNA-binding</keyword>
<dbReference type="Pfam" id="PF00861">
    <property type="entry name" value="Ribosomal_L18p"/>
    <property type="match status" value="1"/>
</dbReference>
<dbReference type="AlphaFoldDB" id="A0A1G2LWX4"/>
<dbReference type="GO" id="GO:0006412">
    <property type="term" value="P:translation"/>
    <property type="evidence" value="ECO:0007669"/>
    <property type="project" value="UniProtKB-UniRule"/>
</dbReference>
<organism evidence="8 9">
    <name type="scientific">Candidatus Tagabacteria bacterium RIFCSPLOWO2_01_FULL_42_9</name>
    <dbReference type="NCBI Taxonomy" id="1802296"/>
    <lineage>
        <taxon>Bacteria</taxon>
        <taxon>Candidatus Tagaibacteriota</taxon>
    </lineage>
</organism>
<keyword evidence="5 7" id="KW-0687">Ribonucleoprotein</keyword>
<dbReference type="GO" id="GO:0008097">
    <property type="term" value="F:5S rRNA binding"/>
    <property type="evidence" value="ECO:0007669"/>
    <property type="project" value="TreeGrafter"/>
</dbReference>
<evidence type="ECO:0000313" key="8">
    <source>
        <dbReference type="EMBL" id="OHA16120.1"/>
    </source>
</evidence>
<accession>A0A1G2LWX4</accession>
<dbReference type="Gene3D" id="3.30.420.100">
    <property type="match status" value="1"/>
</dbReference>
<evidence type="ECO:0000256" key="1">
    <source>
        <dbReference type="ARBA" id="ARBA00007116"/>
    </source>
</evidence>
<comment type="similarity">
    <text evidence="1 7">Belongs to the universal ribosomal protein uL18 family.</text>
</comment>
<comment type="function">
    <text evidence="7">This is one of the proteins that bind and probably mediate the attachment of the 5S RNA into the large ribosomal subunit, where it forms part of the central protuberance.</text>
</comment>
<evidence type="ECO:0000256" key="4">
    <source>
        <dbReference type="ARBA" id="ARBA00022980"/>
    </source>
</evidence>